<proteinExistence type="inferred from homology"/>
<reference evidence="2 3" key="1">
    <citation type="submission" date="2020-08" db="EMBL/GenBank/DDBJ databases">
        <title>Genomic Encyclopedia of Type Strains, Phase IV (KMG-IV): sequencing the most valuable type-strain genomes for metagenomic binning, comparative biology and taxonomic classification.</title>
        <authorList>
            <person name="Goeker M."/>
        </authorList>
    </citation>
    <scope>NUCLEOTIDE SEQUENCE [LARGE SCALE GENOMIC DNA]</scope>
    <source>
        <strain evidence="2 3">DSM 5391</strain>
    </source>
</reference>
<dbReference type="InterPro" id="IPR008326">
    <property type="entry name" value="PdhI-like"/>
</dbReference>
<dbReference type="PIRSF" id="PIRSF034852">
    <property type="entry name" value="UCP034852"/>
    <property type="match status" value="1"/>
</dbReference>
<protein>
    <submittedName>
        <fullName evidence="2">Uncharacterized protein YneR</fullName>
    </submittedName>
</protein>
<evidence type="ECO:0000313" key="2">
    <source>
        <dbReference type="EMBL" id="MBB6446400.1"/>
    </source>
</evidence>
<dbReference type="AlphaFoldDB" id="A0A7X0HT75"/>
<keyword evidence="3" id="KW-1185">Reference proteome</keyword>
<evidence type="ECO:0000313" key="3">
    <source>
        <dbReference type="Proteomes" id="UP000531594"/>
    </source>
</evidence>
<comment type="caution">
    <text evidence="2">The sequence shown here is derived from an EMBL/GenBank/DDBJ whole genome shotgun (WGS) entry which is preliminary data.</text>
</comment>
<sequence>MKIVISERASQWFKEEMELKQGDYVRFYIQFYGSSPVQETFSLGFTKDEPIDMAASTLAEGIIFFVEESDLWYFAGHDLHVDYHEKKDEIEYQYTKSE</sequence>
<name>A0A7X0HT75_9BACI</name>
<gene>
    <name evidence="2" type="ORF">HNR53_003059</name>
</gene>
<comment type="similarity">
    <text evidence="1">Belongs to the HesB/IscA family.</text>
</comment>
<dbReference type="SUPFAM" id="SSF89360">
    <property type="entry name" value="HesB-like domain"/>
    <property type="match status" value="1"/>
</dbReference>
<organism evidence="2 3">
    <name type="scientific">Bacillus benzoevorans</name>
    <dbReference type="NCBI Taxonomy" id="1456"/>
    <lineage>
        <taxon>Bacteria</taxon>
        <taxon>Bacillati</taxon>
        <taxon>Bacillota</taxon>
        <taxon>Bacilli</taxon>
        <taxon>Bacillales</taxon>
        <taxon>Bacillaceae</taxon>
        <taxon>Bacillus</taxon>
    </lineage>
</organism>
<evidence type="ECO:0000256" key="1">
    <source>
        <dbReference type="ARBA" id="ARBA00006718"/>
    </source>
</evidence>
<accession>A0A7X0HT75</accession>
<dbReference type="InterPro" id="IPR035903">
    <property type="entry name" value="HesB-like_dom_sf"/>
</dbReference>
<dbReference type="RefSeq" id="WP_184527389.1">
    <property type="nucleotide sequence ID" value="NZ_JACHGK010000011.1"/>
</dbReference>
<dbReference type="EMBL" id="JACHGK010000011">
    <property type="protein sequence ID" value="MBB6446400.1"/>
    <property type="molecule type" value="Genomic_DNA"/>
</dbReference>
<dbReference type="Proteomes" id="UP000531594">
    <property type="component" value="Unassembled WGS sequence"/>
</dbReference>